<name>A0A839UAS6_9HYPH</name>
<dbReference type="Gene3D" id="3.40.50.80">
    <property type="entry name" value="Nucleotide-binding domain of ferredoxin-NADP reductase (FNR) module"/>
    <property type="match status" value="1"/>
</dbReference>
<evidence type="ECO:0000259" key="2">
    <source>
        <dbReference type="PROSITE" id="PS51384"/>
    </source>
</evidence>
<feature type="domain" description="FAD-binding FR-type" evidence="2">
    <location>
        <begin position="100"/>
        <end position="199"/>
    </location>
</feature>
<dbReference type="AlphaFoldDB" id="A0A839UAS6"/>
<feature type="domain" description="2Fe-2S ferredoxin-type" evidence="1">
    <location>
        <begin position="1"/>
        <end position="94"/>
    </location>
</feature>
<dbReference type="InterPro" id="IPR008333">
    <property type="entry name" value="Cbr1-like_FAD-bd_dom"/>
</dbReference>
<dbReference type="Gene3D" id="3.10.20.30">
    <property type="match status" value="1"/>
</dbReference>
<reference evidence="3 4" key="1">
    <citation type="submission" date="2020-08" db="EMBL/GenBank/DDBJ databases">
        <title>Genomic Encyclopedia of Type Strains, Phase III (KMG-III): the genomes of soil and plant-associated and newly described type strains.</title>
        <authorList>
            <person name="Whitman W."/>
        </authorList>
    </citation>
    <scope>NUCLEOTIDE SEQUENCE [LARGE SCALE GENOMIC DNA]</scope>
    <source>
        <strain evidence="3 4">CECT 7015</strain>
    </source>
</reference>
<dbReference type="RefSeq" id="WP_183663071.1">
    <property type="nucleotide sequence ID" value="NZ_JACHXN010000010.1"/>
</dbReference>
<dbReference type="Pfam" id="PF00175">
    <property type="entry name" value="NAD_binding_1"/>
    <property type="match status" value="1"/>
</dbReference>
<dbReference type="EMBL" id="JACHXN010000010">
    <property type="protein sequence ID" value="MBB3147015.1"/>
    <property type="molecule type" value="Genomic_DNA"/>
</dbReference>
<dbReference type="Pfam" id="PF00970">
    <property type="entry name" value="FAD_binding_6"/>
    <property type="match status" value="1"/>
</dbReference>
<dbReference type="PRINTS" id="PR00410">
    <property type="entry name" value="PHEHYDRXLASE"/>
</dbReference>
<dbReference type="InterPro" id="IPR039261">
    <property type="entry name" value="FNR_nucleotide-bd"/>
</dbReference>
<sequence>MAVITLNGSDLRWECDEGDTIMRSALRAGLGFPYECNVGSCGNCRFDLLEGEIEELRADPPGLSERDRARGRRLGCQASPLSDCAVKLRLMPQYESLFRPQRQAATLVATSDITHDIREFRFRSEATSRFLSGQYALLHLPGIPGGRAYSMANTSNDDGEWHFQIRRVPGGEATGYLFSQLRVGDRIELDGPYGMAYLRENSPRDIVCIAGGSGLSPMVSITRAAAVAPSLAGRRIDFVFGGRTAQDICGKEMLQMLPGFGTNIHYHPVVSGMPEADDGWDGYRGYVHEVAHSLFAARLPSCEIYFAGPPAMGQAIQKMLVDLGVDSTQVHFDQFY</sequence>
<dbReference type="EC" id="1.18.1.3" evidence="3"/>
<dbReference type="GO" id="GO:0004497">
    <property type="term" value="F:monooxygenase activity"/>
    <property type="evidence" value="ECO:0007669"/>
    <property type="project" value="UniProtKB-KW"/>
</dbReference>
<comment type="caution">
    <text evidence="3">The sequence shown here is derived from an EMBL/GenBank/DDBJ whole genome shotgun (WGS) entry which is preliminary data.</text>
</comment>
<dbReference type="Gene3D" id="2.40.30.10">
    <property type="entry name" value="Translation factors"/>
    <property type="match status" value="1"/>
</dbReference>
<dbReference type="InterPro" id="IPR006058">
    <property type="entry name" value="2Fe2S_fd_BS"/>
</dbReference>
<dbReference type="PROSITE" id="PS00197">
    <property type="entry name" value="2FE2S_FER_1"/>
    <property type="match status" value="1"/>
</dbReference>
<organism evidence="3 4">
    <name type="scientific">Phyllobacterium trifolii</name>
    <dbReference type="NCBI Taxonomy" id="300193"/>
    <lineage>
        <taxon>Bacteria</taxon>
        <taxon>Pseudomonadati</taxon>
        <taxon>Pseudomonadota</taxon>
        <taxon>Alphaproteobacteria</taxon>
        <taxon>Hyphomicrobiales</taxon>
        <taxon>Phyllobacteriaceae</taxon>
        <taxon>Phyllobacterium</taxon>
    </lineage>
</organism>
<dbReference type="SUPFAM" id="SSF54292">
    <property type="entry name" value="2Fe-2S ferredoxin-like"/>
    <property type="match status" value="1"/>
</dbReference>
<keyword evidence="4" id="KW-1185">Reference proteome</keyword>
<evidence type="ECO:0000313" key="4">
    <source>
        <dbReference type="Proteomes" id="UP000554520"/>
    </source>
</evidence>
<protein>
    <submittedName>
        <fullName evidence="3">Toluene monooxygenase electron transfer component</fullName>
        <ecNumber evidence="3">1.18.1.3</ecNumber>
    </submittedName>
</protein>
<dbReference type="PROSITE" id="PS51384">
    <property type="entry name" value="FAD_FR"/>
    <property type="match status" value="1"/>
</dbReference>
<dbReference type="Proteomes" id="UP000554520">
    <property type="component" value="Unassembled WGS sequence"/>
</dbReference>
<accession>A0A839UAS6</accession>
<dbReference type="InterPro" id="IPR017927">
    <property type="entry name" value="FAD-bd_FR_type"/>
</dbReference>
<dbReference type="CDD" id="cd00207">
    <property type="entry name" value="fer2"/>
    <property type="match status" value="1"/>
</dbReference>
<keyword evidence="3" id="KW-0560">Oxidoreductase</keyword>
<dbReference type="Pfam" id="PF00111">
    <property type="entry name" value="Fer2"/>
    <property type="match status" value="1"/>
</dbReference>
<dbReference type="InterPro" id="IPR050415">
    <property type="entry name" value="MRET"/>
</dbReference>
<dbReference type="InterPro" id="IPR001433">
    <property type="entry name" value="OxRdtase_FAD/NAD-bd"/>
</dbReference>
<dbReference type="SUPFAM" id="SSF63380">
    <property type="entry name" value="Riboflavin synthase domain-like"/>
    <property type="match status" value="1"/>
</dbReference>
<gene>
    <name evidence="3" type="ORF">FHS21_003431</name>
</gene>
<dbReference type="PANTHER" id="PTHR47354">
    <property type="entry name" value="NADH OXIDOREDUCTASE HCR"/>
    <property type="match status" value="1"/>
</dbReference>
<dbReference type="PROSITE" id="PS51085">
    <property type="entry name" value="2FE2S_FER_2"/>
    <property type="match status" value="1"/>
</dbReference>
<dbReference type="SUPFAM" id="SSF52343">
    <property type="entry name" value="Ferredoxin reductase-like, C-terminal NADP-linked domain"/>
    <property type="match status" value="1"/>
</dbReference>
<dbReference type="InterPro" id="IPR017938">
    <property type="entry name" value="Riboflavin_synthase-like_b-brl"/>
</dbReference>
<dbReference type="GO" id="GO:0008860">
    <property type="term" value="F:ferredoxin-NAD+ reductase activity"/>
    <property type="evidence" value="ECO:0007669"/>
    <property type="project" value="UniProtKB-EC"/>
</dbReference>
<evidence type="ECO:0000313" key="3">
    <source>
        <dbReference type="EMBL" id="MBB3147015.1"/>
    </source>
</evidence>
<dbReference type="InterPro" id="IPR036010">
    <property type="entry name" value="2Fe-2S_ferredoxin-like_sf"/>
</dbReference>
<dbReference type="PANTHER" id="PTHR47354:SF5">
    <property type="entry name" value="PROTEIN RFBI"/>
    <property type="match status" value="1"/>
</dbReference>
<proteinExistence type="predicted"/>
<dbReference type="InterPro" id="IPR001041">
    <property type="entry name" value="2Fe-2S_ferredoxin-type"/>
</dbReference>
<dbReference type="CDD" id="cd06190">
    <property type="entry name" value="T4MO_e_transfer_like"/>
    <property type="match status" value="1"/>
</dbReference>
<evidence type="ECO:0000259" key="1">
    <source>
        <dbReference type="PROSITE" id="PS51085"/>
    </source>
</evidence>
<dbReference type="GO" id="GO:0051537">
    <property type="term" value="F:2 iron, 2 sulfur cluster binding"/>
    <property type="evidence" value="ECO:0007669"/>
    <property type="project" value="InterPro"/>
</dbReference>
<keyword evidence="3" id="KW-0503">Monooxygenase</keyword>
<dbReference type="InterPro" id="IPR012675">
    <property type="entry name" value="Beta-grasp_dom_sf"/>
</dbReference>